<name>A0A2K2DKB5_BRADI</name>
<dbReference type="InParanoid" id="A0A2K2DKB5"/>
<gene>
    <name evidence="1" type="ORF">BRADI_1g21027v3</name>
</gene>
<reference evidence="1 2" key="1">
    <citation type="journal article" date="2010" name="Nature">
        <title>Genome sequencing and analysis of the model grass Brachypodium distachyon.</title>
        <authorList>
            <consortium name="International Brachypodium Initiative"/>
        </authorList>
    </citation>
    <scope>NUCLEOTIDE SEQUENCE [LARGE SCALE GENOMIC DNA]</scope>
    <source>
        <strain evidence="1 2">Bd21</strain>
    </source>
</reference>
<reference evidence="1" key="2">
    <citation type="submission" date="2017-06" db="EMBL/GenBank/DDBJ databases">
        <title>WGS assembly of Brachypodium distachyon.</title>
        <authorList>
            <consortium name="The International Brachypodium Initiative"/>
            <person name="Lucas S."/>
            <person name="Harmon-Smith M."/>
            <person name="Lail K."/>
            <person name="Tice H."/>
            <person name="Grimwood J."/>
            <person name="Bruce D."/>
            <person name="Barry K."/>
            <person name="Shu S."/>
            <person name="Lindquist E."/>
            <person name="Wang M."/>
            <person name="Pitluck S."/>
            <person name="Vogel J.P."/>
            <person name="Garvin D.F."/>
            <person name="Mockler T.C."/>
            <person name="Schmutz J."/>
            <person name="Rokhsar D."/>
            <person name="Bevan M.W."/>
        </authorList>
    </citation>
    <scope>NUCLEOTIDE SEQUENCE</scope>
    <source>
        <strain evidence="1">Bd21</strain>
    </source>
</reference>
<dbReference type="AlphaFoldDB" id="A0A2K2DKB5"/>
<dbReference type="Proteomes" id="UP000008810">
    <property type="component" value="Chromosome 1"/>
</dbReference>
<reference evidence="2" key="3">
    <citation type="submission" date="2018-08" db="UniProtKB">
        <authorList>
            <consortium name="EnsemblPlants"/>
        </authorList>
    </citation>
    <scope>IDENTIFICATION</scope>
    <source>
        <strain evidence="2">cv. Bd21</strain>
    </source>
</reference>
<sequence>MTTGLIEWSAGCGLNPTGSHELRTVWSFSFQSSARLTRRHAQPPGARTKLVRMGVLLYCYHRVNRPVNVAKRVFDGAPGEAGEGDRMISIHDKMWLGPLVIPSILRRMNGRVT</sequence>
<dbReference type="EMBL" id="CM000880">
    <property type="protein sequence ID" value="PNT74720.1"/>
    <property type="molecule type" value="Genomic_DNA"/>
</dbReference>
<organism evidence="1">
    <name type="scientific">Brachypodium distachyon</name>
    <name type="common">Purple false brome</name>
    <name type="synonym">Trachynia distachya</name>
    <dbReference type="NCBI Taxonomy" id="15368"/>
    <lineage>
        <taxon>Eukaryota</taxon>
        <taxon>Viridiplantae</taxon>
        <taxon>Streptophyta</taxon>
        <taxon>Embryophyta</taxon>
        <taxon>Tracheophyta</taxon>
        <taxon>Spermatophyta</taxon>
        <taxon>Magnoliopsida</taxon>
        <taxon>Liliopsida</taxon>
        <taxon>Poales</taxon>
        <taxon>Poaceae</taxon>
        <taxon>BOP clade</taxon>
        <taxon>Pooideae</taxon>
        <taxon>Stipodae</taxon>
        <taxon>Brachypodieae</taxon>
        <taxon>Brachypodium</taxon>
    </lineage>
</organism>
<keyword evidence="3" id="KW-1185">Reference proteome</keyword>
<proteinExistence type="predicted"/>
<protein>
    <submittedName>
        <fullName evidence="1 2">Uncharacterized protein</fullName>
    </submittedName>
</protein>
<evidence type="ECO:0000313" key="2">
    <source>
        <dbReference type="EnsemblPlants" id="PNT74720"/>
    </source>
</evidence>
<dbReference type="Gramene" id="PNT74720">
    <property type="protein sequence ID" value="PNT74720"/>
    <property type="gene ID" value="BRADI_1g21027v3"/>
</dbReference>
<accession>A0A2K2DKB5</accession>
<evidence type="ECO:0000313" key="3">
    <source>
        <dbReference type="Proteomes" id="UP000008810"/>
    </source>
</evidence>
<dbReference type="EnsemblPlants" id="PNT74720">
    <property type="protein sequence ID" value="PNT74720"/>
    <property type="gene ID" value="BRADI_1g21027v3"/>
</dbReference>
<evidence type="ECO:0000313" key="1">
    <source>
        <dbReference type="EMBL" id="PNT74720.1"/>
    </source>
</evidence>